<feature type="transmembrane region" description="Helical" evidence="5">
    <location>
        <begin position="10"/>
        <end position="28"/>
    </location>
</feature>
<keyword evidence="3 5" id="KW-1133">Transmembrane helix</keyword>
<organism evidence="6 7">
    <name type="scientific">Domibacillus mangrovi</name>
    <dbReference type="NCBI Taxonomy" id="1714354"/>
    <lineage>
        <taxon>Bacteria</taxon>
        <taxon>Bacillati</taxon>
        <taxon>Bacillota</taxon>
        <taxon>Bacilli</taxon>
        <taxon>Bacillales</taxon>
        <taxon>Bacillaceae</taxon>
        <taxon>Domibacillus</taxon>
    </lineage>
</organism>
<protein>
    <recommendedName>
        <fullName evidence="8">DoxX family protein</fullName>
    </recommendedName>
</protein>
<sequence length="122" mass="13547">MHTSLSTIKLIRYLVAYVFITSGLMKLLSPELGHYLISLGPPFSQNTVYVIAIIEIICGIFILVNKGVKLATIPLIIIMIAALLLTKVSSLQSGFVQFSFNARLDIVMLVLLYILHSRGIRK</sequence>
<name>A0A1Q5P678_9BACI</name>
<dbReference type="OrthoDB" id="2969770at2"/>
<dbReference type="AlphaFoldDB" id="A0A1Q5P678"/>
<dbReference type="InterPro" id="IPR032808">
    <property type="entry name" value="DoxX"/>
</dbReference>
<proteinExistence type="predicted"/>
<evidence type="ECO:0000313" key="7">
    <source>
        <dbReference type="Proteomes" id="UP000186524"/>
    </source>
</evidence>
<comment type="subcellular location">
    <subcellularLocation>
        <location evidence="1">Membrane</location>
        <topology evidence="1">Multi-pass membrane protein</topology>
    </subcellularLocation>
</comment>
<evidence type="ECO:0000313" key="6">
    <source>
        <dbReference type="EMBL" id="OKL37678.1"/>
    </source>
</evidence>
<evidence type="ECO:0000256" key="5">
    <source>
        <dbReference type="SAM" id="Phobius"/>
    </source>
</evidence>
<keyword evidence="2 5" id="KW-0812">Transmembrane</keyword>
<dbReference type="EMBL" id="MRWQ01000004">
    <property type="protein sequence ID" value="OKL37678.1"/>
    <property type="molecule type" value="Genomic_DNA"/>
</dbReference>
<evidence type="ECO:0000256" key="4">
    <source>
        <dbReference type="ARBA" id="ARBA00023136"/>
    </source>
</evidence>
<comment type="caution">
    <text evidence="6">The sequence shown here is derived from an EMBL/GenBank/DDBJ whole genome shotgun (WGS) entry which is preliminary data.</text>
</comment>
<evidence type="ECO:0008006" key="8">
    <source>
        <dbReference type="Google" id="ProtNLM"/>
    </source>
</evidence>
<accession>A0A1Q5P678</accession>
<dbReference type="Proteomes" id="UP000186524">
    <property type="component" value="Unassembled WGS sequence"/>
</dbReference>
<evidence type="ECO:0000256" key="3">
    <source>
        <dbReference type="ARBA" id="ARBA00022989"/>
    </source>
</evidence>
<feature type="transmembrane region" description="Helical" evidence="5">
    <location>
        <begin position="95"/>
        <end position="115"/>
    </location>
</feature>
<dbReference type="Pfam" id="PF07681">
    <property type="entry name" value="DoxX"/>
    <property type="match status" value="1"/>
</dbReference>
<feature type="transmembrane region" description="Helical" evidence="5">
    <location>
        <begin position="71"/>
        <end position="89"/>
    </location>
</feature>
<evidence type="ECO:0000256" key="1">
    <source>
        <dbReference type="ARBA" id="ARBA00004141"/>
    </source>
</evidence>
<gene>
    <name evidence="6" type="ORF">BLL40_04170</name>
</gene>
<keyword evidence="4 5" id="KW-0472">Membrane</keyword>
<reference evidence="6 7" key="1">
    <citation type="submission" date="2016-12" db="EMBL/GenBank/DDBJ databases">
        <title>Domibacillus sp. SAOS 44 whole genome sequencing.</title>
        <authorList>
            <person name="Verma A."/>
            <person name="Krishnamurthi S."/>
        </authorList>
    </citation>
    <scope>NUCLEOTIDE SEQUENCE [LARGE SCALE GENOMIC DNA]</scope>
    <source>
        <strain evidence="6 7">SAOS 44</strain>
    </source>
</reference>
<evidence type="ECO:0000256" key="2">
    <source>
        <dbReference type="ARBA" id="ARBA00022692"/>
    </source>
</evidence>
<dbReference type="STRING" id="1714354.BLL40_04170"/>
<dbReference type="GO" id="GO:0016020">
    <property type="term" value="C:membrane"/>
    <property type="evidence" value="ECO:0007669"/>
    <property type="project" value="UniProtKB-SubCell"/>
</dbReference>
<keyword evidence="7" id="KW-1185">Reference proteome</keyword>
<feature type="transmembrane region" description="Helical" evidence="5">
    <location>
        <begin position="48"/>
        <end position="64"/>
    </location>
</feature>